<evidence type="ECO:0000313" key="6">
    <source>
        <dbReference type="Proteomes" id="UP001601442"/>
    </source>
</evidence>
<evidence type="ECO:0000313" key="5">
    <source>
        <dbReference type="EMBL" id="MFF0501945.1"/>
    </source>
</evidence>
<evidence type="ECO:0000256" key="3">
    <source>
        <dbReference type="ARBA" id="ARBA00023163"/>
    </source>
</evidence>
<dbReference type="PRINTS" id="PR00032">
    <property type="entry name" value="HTHARAC"/>
</dbReference>
<feature type="domain" description="HTH araC/xylS-type" evidence="4">
    <location>
        <begin position="232"/>
        <end position="330"/>
    </location>
</feature>
<dbReference type="InterPro" id="IPR009057">
    <property type="entry name" value="Homeodomain-like_sf"/>
</dbReference>
<dbReference type="PROSITE" id="PS00041">
    <property type="entry name" value="HTH_ARAC_FAMILY_1"/>
    <property type="match status" value="1"/>
</dbReference>
<dbReference type="PANTHER" id="PTHR46796:SF6">
    <property type="entry name" value="ARAC SUBFAMILY"/>
    <property type="match status" value="1"/>
</dbReference>
<dbReference type="SUPFAM" id="SSF46689">
    <property type="entry name" value="Homeodomain-like"/>
    <property type="match status" value="1"/>
</dbReference>
<proteinExistence type="predicted"/>
<keyword evidence="3" id="KW-0804">Transcription</keyword>
<dbReference type="EMBL" id="JBIAMT010000014">
    <property type="protein sequence ID" value="MFF0501945.1"/>
    <property type="molecule type" value="Genomic_DNA"/>
</dbReference>
<name>A0ABW6PFK7_9NOCA</name>
<keyword evidence="1" id="KW-0805">Transcription regulation</keyword>
<accession>A0ABW6PFK7</accession>
<keyword evidence="6" id="KW-1185">Reference proteome</keyword>
<sequence>MTDNAHVDDRGCTSRTVVIDRREAQTLPAGASRRRYVDALDSMYCSLAVDWPRVDPDFAVDISSRSVGDLTVSILRADAHKVLRTPAMAAADPTDNYLLALITRGTTLVHHNGHRSRVDPGSFVLFDPAAPFVVDASNEFEQIVVRTPRALLDSSMLATETTRVVGRAISSRSAIAGLVGRLLIDIAHIDRPLSFSASAVIASALMDLVATTVVESMGPLTGTARIHADDLVAVQRVMRRTAHDPAHTIADTAAEAGMSVRYVHKLFSDAGTTPQRWLYNLRLERSRTQLLDTEATVAEISRRVGFRDVSHFSRTFRNRFGVSPSVYRAAPDWGGEE</sequence>
<dbReference type="Gene3D" id="1.10.10.60">
    <property type="entry name" value="Homeodomain-like"/>
    <property type="match status" value="2"/>
</dbReference>
<dbReference type="SMART" id="SM00342">
    <property type="entry name" value="HTH_ARAC"/>
    <property type="match status" value="1"/>
</dbReference>
<dbReference type="InterPro" id="IPR018062">
    <property type="entry name" value="HTH_AraC-typ_CS"/>
</dbReference>
<dbReference type="Proteomes" id="UP001601442">
    <property type="component" value="Unassembled WGS sequence"/>
</dbReference>
<dbReference type="InterPro" id="IPR050204">
    <property type="entry name" value="AraC_XylS_family_regulators"/>
</dbReference>
<dbReference type="RefSeq" id="WP_387402006.1">
    <property type="nucleotide sequence ID" value="NZ_JBIAMT010000014.1"/>
</dbReference>
<evidence type="ECO:0000259" key="4">
    <source>
        <dbReference type="PROSITE" id="PS01124"/>
    </source>
</evidence>
<dbReference type="InterPro" id="IPR035418">
    <property type="entry name" value="AraC-bd_2"/>
</dbReference>
<reference evidence="5 6" key="1">
    <citation type="submission" date="2024-10" db="EMBL/GenBank/DDBJ databases">
        <title>The Natural Products Discovery Center: Release of the First 8490 Sequenced Strains for Exploring Actinobacteria Biosynthetic Diversity.</title>
        <authorList>
            <person name="Kalkreuter E."/>
            <person name="Kautsar S.A."/>
            <person name="Yang D."/>
            <person name="Bader C.D."/>
            <person name="Teijaro C.N."/>
            <person name="Fluegel L."/>
            <person name="Davis C.M."/>
            <person name="Simpson J.R."/>
            <person name="Lauterbach L."/>
            <person name="Steele A.D."/>
            <person name="Gui C."/>
            <person name="Meng S."/>
            <person name="Li G."/>
            <person name="Viehrig K."/>
            <person name="Ye F."/>
            <person name="Su P."/>
            <person name="Kiefer A.F."/>
            <person name="Nichols A."/>
            <person name="Cepeda A.J."/>
            <person name="Yan W."/>
            <person name="Fan B."/>
            <person name="Jiang Y."/>
            <person name="Adhikari A."/>
            <person name="Zheng C.-J."/>
            <person name="Schuster L."/>
            <person name="Cowan T.M."/>
            <person name="Smanski M.J."/>
            <person name="Chevrette M.G."/>
            <person name="De Carvalho L.P.S."/>
            <person name="Shen B."/>
        </authorList>
    </citation>
    <scope>NUCLEOTIDE SEQUENCE [LARGE SCALE GENOMIC DNA]</scope>
    <source>
        <strain evidence="5 6">NPDC004119</strain>
    </source>
</reference>
<dbReference type="InterPro" id="IPR020449">
    <property type="entry name" value="Tscrpt_reg_AraC-type_HTH"/>
</dbReference>
<evidence type="ECO:0000256" key="2">
    <source>
        <dbReference type="ARBA" id="ARBA00023125"/>
    </source>
</evidence>
<dbReference type="InterPro" id="IPR018060">
    <property type="entry name" value="HTH_AraC"/>
</dbReference>
<keyword evidence="2" id="KW-0238">DNA-binding</keyword>
<protein>
    <submittedName>
        <fullName evidence="5">AraC family transcriptional regulator</fullName>
    </submittedName>
</protein>
<dbReference type="Pfam" id="PF12833">
    <property type="entry name" value="HTH_18"/>
    <property type="match status" value="1"/>
</dbReference>
<dbReference type="PROSITE" id="PS01124">
    <property type="entry name" value="HTH_ARAC_FAMILY_2"/>
    <property type="match status" value="1"/>
</dbReference>
<comment type="caution">
    <text evidence="5">The sequence shown here is derived from an EMBL/GenBank/DDBJ whole genome shotgun (WGS) entry which is preliminary data.</text>
</comment>
<organism evidence="5 6">
    <name type="scientific">Nocardia aobensis</name>
    <dbReference type="NCBI Taxonomy" id="257277"/>
    <lineage>
        <taxon>Bacteria</taxon>
        <taxon>Bacillati</taxon>
        <taxon>Actinomycetota</taxon>
        <taxon>Actinomycetes</taxon>
        <taxon>Mycobacteriales</taxon>
        <taxon>Nocardiaceae</taxon>
        <taxon>Nocardia</taxon>
    </lineage>
</organism>
<dbReference type="PANTHER" id="PTHR46796">
    <property type="entry name" value="HTH-TYPE TRANSCRIPTIONAL ACTIVATOR RHAS-RELATED"/>
    <property type="match status" value="1"/>
</dbReference>
<dbReference type="Pfam" id="PF14525">
    <property type="entry name" value="AraC_binding_2"/>
    <property type="match status" value="1"/>
</dbReference>
<evidence type="ECO:0000256" key="1">
    <source>
        <dbReference type="ARBA" id="ARBA00023015"/>
    </source>
</evidence>
<gene>
    <name evidence="5" type="ORF">ACFYU5_36570</name>
</gene>